<protein>
    <recommendedName>
        <fullName evidence="5">DRBM domain-containing protein</fullName>
    </recommendedName>
</protein>
<dbReference type="Proteomes" id="UP001159405">
    <property type="component" value="Unassembled WGS sequence"/>
</dbReference>
<feature type="region of interest" description="Disordered" evidence="4">
    <location>
        <begin position="236"/>
        <end position="266"/>
    </location>
</feature>
<feature type="region of interest" description="Disordered" evidence="4">
    <location>
        <begin position="813"/>
        <end position="862"/>
    </location>
</feature>
<evidence type="ECO:0000256" key="1">
    <source>
        <dbReference type="ARBA" id="ARBA00022737"/>
    </source>
</evidence>
<evidence type="ECO:0000259" key="5">
    <source>
        <dbReference type="PROSITE" id="PS50137"/>
    </source>
</evidence>
<dbReference type="InterPro" id="IPR015797">
    <property type="entry name" value="NUDIX_hydrolase-like_dom_sf"/>
</dbReference>
<feature type="region of interest" description="Disordered" evidence="4">
    <location>
        <begin position="768"/>
        <end position="790"/>
    </location>
</feature>
<dbReference type="SMART" id="SM00358">
    <property type="entry name" value="DSRM"/>
    <property type="match status" value="3"/>
</dbReference>
<dbReference type="PANTHER" id="PTHR46031:SF37">
    <property type="entry name" value="DRBM DOMAIN-CONTAINING PROTEIN"/>
    <property type="match status" value="1"/>
</dbReference>
<gene>
    <name evidence="6" type="ORF">PLOB_00036290</name>
</gene>
<dbReference type="InterPro" id="IPR014720">
    <property type="entry name" value="dsRBD_dom"/>
</dbReference>
<dbReference type="PROSITE" id="PS50137">
    <property type="entry name" value="DS_RBD"/>
    <property type="match status" value="3"/>
</dbReference>
<proteinExistence type="predicted"/>
<keyword evidence="7" id="KW-1185">Reference proteome</keyword>
<evidence type="ECO:0000313" key="7">
    <source>
        <dbReference type="Proteomes" id="UP001159405"/>
    </source>
</evidence>
<dbReference type="Gene3D" id="3.30.160.20">
    <property type="match status" value="3"/>
</dbReference>
<feature type="compositionally biased region" description="Basic and acidic residues" evidence="4">
    <location>
        <begin position="773"/>
        <end position="790"/>
    </location>
</feature>
<dbReference type="EMBL" id="CALNXK010000050">
    <property type="protein sequence ID" value="CAH3131814.1"/>
    <property type="molecule type" value="Genomic_DNA"/>
</dbReference>
<accession>A0ABN8P2Y1</accession>
<dbReference type="Pfam" id="PF00035">
    <property type="entry name" value="dsrm"/>
    <property type="match status" value="3"/>
</dbReference>
<dbReference type="SUPFAM" id="SSF55811">
    <property type="entry name" value="Nudix"/>
    <property type="match status" value="1"/>
</dbReference>
<name>A0ABN8P2Y1_9CNID</name>
<feature type="compositionally biased region" description="Acidic residues" evidence="4">
    <location>
        <begin position="848"/>
        <end position="857"/>
    </location>
</feature>
<keyword evidence="2 3" id="KW-0694">RNA-binding</keyword>
<comment type="caution">
    <text evidence="6">The sequence shown here is derived from an EMBL/GenBank/DDBJ whole genome shotgun (WGS) entry which is preliminary data.</text>
</comment>
<dbReference type="PANTHER" id="PTHR46031">
    <property type="match status" value="1"/>
</dbReference>
<keyword evidence="1" id="KW-0677">Repeat</keyword>
<feature type="domain" description="DRBM" evidence="5">
    <location>
        <begin position="5"/>
        <end position="74"/>
    </location>
</feature>
<dbReference type="CDD" id="cd02883">
    <property type="entry name" value="NUDIX_Hydrolase"/>
    <property type="match status" value="1"/>
</dbReference>
<dbReference type="Gene3D" id="3.90.79.10">
    <property type="entry name" value="Nucleoside Triphosphate Pyrophosphohydrolase"/>
    <property type="match status" value="1"/>
</dbReference>
<evidence type="ECO:0000256" key="3">
    <source>
        <dbReference type="PROSITE-ProRule" id="PRU00266"/>
    </source>
</evidence>
<feature type="domain" description="DRBM" evidence="5">
    <location>
        <begin position="276"/>
        <end position="341"/>
    </location>
</feature>
<sequence length="959" mass="106936">MAEPNFKGLLQMHCQKAKVELPKYSCTQKMQGHIPVFSANLVVLGQNFTSEGEFSTKKQAEKSAAKVALRELRILGGDFQLKSSTALSQTVNEGFPSCKVDQSCTDINSGSTTAVEEIHKTMQVSTSPEKCEKASIPETQMSSPEIQKTLFPSNPTVTPVSRKGNGVVSFKNVLQERAQKTGLALPQYETVQEGGGFVCTVTFNGQCFKSEGCSPSKKLAQQNAAAVAFKTLTSGEKTDGNSLLPSRTSASNMETPQATNMQSPATTPEMFDATVSYKNLLQENCQQRGNKPPTYSTTWEGTGFISTVCFGDVMVSTKAPYTSKKQAEQVAAREALLVIGVSNPEKVFVNKGTKKNKLKRKFAPKVGQQRTSWVHFRGIQAGGWQSSDWGDADFFWEQAIANKRQKLDPNESLFGRSRTTFALPLQHRRDLSVGEIWKEKKNVVIVGDAESSFILYCTRVPGTCKIFNTRTMSLVELEPGFRIVGLDAQYSDFKGKVALEAERCANVIIPETPDPVLTSCGVVLLYQDPQSSLLQVLLKRYLSSQAFVNVAAALAQYFRRKISGRPVTLDVPSLTEHIRDWMLEEVQNIATMNEEALQHVFSYMWKFNKRWISFLNPPLPHDLEFLKASAADELARRQASEVHHSEDFYHPWGLPKGNFKHRMISTGLFIEPAADCAVRELKEETGIKLDADEVKNCPQVDLLQTDNFNPHKGDMVKYFLYVYRPHNIEDDWYNSQDMDQLDSSSNCEAENSLTAEVVDFDGSTIKQNIDGKNINDKNDEPERGEPHAREQLQEETLITDENFQGSMAVDEEKASNFGQVQVSRGPDEISGASFSVERRGVKRKRDPDDDNYGDNEMESGHQYMPDFFSVNLTSMPGHPTTPMKGECSLVPMTADTPTSGCTQEVITAARSPQVQSSVHEECAWFTLEEARLKSPVFEQIFQTEQFKKLLSSITSPEER</sequence>
<dbReference type="SUPFAM" id="SSF54768">
    <property type="entry name" value="dsRNA-binding domain-like"/>
    <property type="match status" value="3"/>
</dbReference>
<reference evidence="6 7" key="1">
    <citation type="submission" date="2022-05" db="EMBL/GenBank/DDBJ databases">
        <authorList>
            <consortium name="Genoscope - CEA"/>
            <person name="William W."/>
        </authorList>
    </citation>
    <scope>NUCLEOTIDE SEQUENCE [LARGE SCALE GENOMIC DNA]</scope>
</reference>
<feature type="domain" description="DRBM" evidence="5">
    <location>
        <begin position="169"/>
        <end position="234"/>
    </location>
</feature>
<evidence type="ECO:0000256" key="2">
    <source>
        <dbReference type="ARBA" id="ARBA00022884"/>
    </source>
</evidence>
<organism evidence="6 7">
    <name type="scientific">Porites lobata</name>
    <dbReference type="NCBI Taxonomy" id="104759"/>
    <lineage>
        <taxon>Eukaryota</taxon>
        <taxon>Metazoa</taxon>
        <taxon>Cnidaria</taxon>
        <taxon>Anthozoa</taxon>
        <taxon>Hexacorallia</taxon>
        <taxon>Scleractinia</taxon>
        <taxon>Fungiina</taxon>
        <taxon>Poritidae</taxon>
        <taxon>Porites</taxon>
    </lineage>
</organism>
<evidence type="ECO:0000256" key="4">
    <source>
        <dbReference type="SAM" id="MobiDB-lite"/>
    </source>
</evidence>
<evidence type="ECO:0000313" key="6">
    <source>
        <dbReference type="EMBL" id="CAH3131814.1"/>
    </source>
</evidence>